<dbReference type="InterPro" id="IPR044974">
    <property type="entry name" value="Disease_R_plants"/>
</dbReference>
<dbReference type="InterPro" id="IPR036388">
    <property type="entry name" value="WH-like_DNA-bd_sf"/>
</dbReference>
<feature type="domain" description="Disease resistance N-terminal" evidence="8">
    <location>
        <begin position="13"/>
        <end position="103"/>
    </location>
</feature>
<protein>
    <recommendedName>
        <fullName evidence="13">Disease resistance protein RPM1</fullName>
    </recommendedName>
</protein>
<name>A0A8T0PTD2_PANVG</name>
<dbReference type="CDD" id="cd14798">
    <property type="entry name" value="RX-CC_like"/>
    <property type="match status" value="1"/>
</dbReference>
<dbReference type="EMBL" id="CM029050">
    <property type="protein sequence ID" value="KAG2565677.1"/>
    <property type="molecule type" value="Genomic_DNA"/>
</dbReference>
<dbReference type="OrthoDB" id="643085at2759"/>
<dbReference type="Gene3D" id="1.20.5.4130">
    <property type="match status" value="1"/>
</dbReference>
<dbReference type="PRINTS" id="PR00364">
    <property type="entry name" value="DISEASERSIST"/>
</dbReference>
<dbReference type="InterPro" id="IPR042197">
    <property type="entry name" value="Apaf_helical"/>
</dbReference>
<keyword evidence="12" id="KW-1185">Reference proteome</keyword>
<dbReference type="FunFam" id="1.10.10.10:FF:000322">
    <property type="entry name" value="Probable disease resistance protein At1g63360"/>
    <property type="match status" value="1"/>
</dbReference>
<dbReference type="InterPro" id="IPR041118">
    <property type="entry name" value="Rx_N"/>
</dbReference>
<evidence type="ECO:0000313" key="11">
    <source>
        <dbReference type="EMBL" id="KAG2565677.1"/>
    </source>
</evidence>
<sequence>MEATAVSIGKAVLNGALGYAKSKAAEEMALQLGVEDDVSFITDELEMMQSFLMAADEERAQTKVLTTWVKHVRDASYNVEDNLVDFEIHAGREKPPILGCVPRNMRHRRRIAKEVKKLKAKVEDVSNRNLRYRLIKDGAGGSKPGSVGVEQGGTAGDVTSMFGIDEAWRQAMEPKKLKMDLSQLITSAEVDLRVIAVWGTNSDLGKTSEISKVFDDPDVKKKFGCTAWLRLMRPFDQKGFLQSIVRQFYVNSSQVQQPGIAQEETVVGADVLMKMEKMEQIDLVREFCAHVSSNNYLIVIDDLSTIDEWHCIKTYFPDKKNRSRIVVATQKIEIASLCTEQPYQASELKQLSSDQILYVFHKKVEKSEMDSSEPISVSTAATTVGSSLMSTNENVNEIQEEGGQQPQGMGSGNALSTTSAVEKMKLDRSNTIVIPEDVIVGRSTEKQKVINSVGQPNDNTSSLKVISVWGMGGIGKTTLVRTVYRSQQLGGWKRAWATALRPFSPDALLRNLCLQLLIGIQEDSMADGDTQKKKNVGTMGFQDMIIELSQLLEKQKCLIVLDDLSSNQEWDSIKDYLAKARRVILTTREKTVAKHCSGDDRNMHCLNGLEDDAAFELFKKKVFKDARSFDLHPGMLDQANLILKKCDGLPLAISTIGGYLANKPKTAMEWRKLNEGLSAELEINPELKMIKAVLMRSYDGLPYGLKSSFLYLSIFPEDHIIQRKRVVRRWIAEGYSREMQHMAAEQVAGKQFDELLDRSMILPLEARTPGSIDSCQLHDLIREICVSKAREDNLVFTLEEGCSLGGVQGAIRHLAISSNWKRDKEVMQRMLDLSHIRSLTVFGEWRSFFICSKMRFVRVLDLEDTVGLRDHHLGQIGELLHLRYLSLRGCMSICELPDSFANLRQLQMLDIRGTRIWRLPVGVTKLQKLQYLHASGLSFRTGDTIQDDIFFMYRILIFRDVIFRAYRRLIQGAPCVCCVYALSACNLLRAMGHLVWRPQRLEHHLGRTGTHVLEEGVSRHDICNLHCYFMTFNAEFHKLYGIKVPRGISKLKALHTLRDINVAWGNATIQELGGLTQLRKLGVVGVSQMNNGKFWPAIAEHNQLRSLYVGCEGSNSPNIELLDDCLGGNSMPPKCLESLKMRGKLIKVTEWVHWLQNLSKLQLQGTQLNQEALDAIGKLPNLVVLRLRSWSILGSKLCFPGPSFPSLLVLELNEYLELLKFERNATPKLEVLQATERCNRYSMEVSGLEFLSRFGWILVLSRTWCRANLQGTQTMLPSRCCNRDVGVHIDLKLSRGNLLHCCTAPYIFLCFRAYQYHTVR</sequence>
<feature type="domain" description="Disease resistance R13L4/SHOC-2-like LRR" evidence="10">
    <location>
        <begin position="1041"/>
        <end position="1251"/>
    </location>
</feature>
<evidence type="ECO:0000256" key="5">
    <source>
        <dbReference type="ARBA" id="ARBA00022821"/>
    </source>
</evidence>
<dbReference type="InterPro" id="IPR038005">
    <property type="entry name" value="RX-like_CC"/>
</dbReference>
<evidence type="ECO:0000256" key="6">
    <source>
        <dbReference type="ARBA" id="ARBA00023054"/>
    </source>
</evidence>
<dbReference type="Gene3D" id="3.40.50.300">
    <property type="entry name" value="P-loop containing nucleotide triphosphate hydrolases"/>
    <property type="match status" value="2"/>
</dbReference>
<evidence type="ECO:0000256" key="3">
    <source>
        <dbReference type="ARBA" id="ARBA00022737"/>
    </source>
</evidence>
<dbReference type="InterPro" id="IPR055414">
    <property type="entry name" value="LRR_R13L4/SHOC2-like"/>
</dbReference>
<evidence type="ECO:0000256" key="2">
    <source>
        <dbReference type="ARBA" id="ARBA00022614"/>
    </source>
</evidence>
<reference evidence="11 12" key="1">
    <citation type="submission" date="2020-05" db="EMBL/GenBank/DDBJ databases">
        <title>WGS assembly of Panicum virgatum.</title>
        <authorList>
            <person name="Lovell J.T."/>
            <person name="Jenkins J."/>
            <person name="Shu S."/>
            <person name="Juenger T.E."/>
            <person name="Schmutz J."/>
        </authorList>
    </citation>
    <scope>NUCLEOTIDE SEQUENCE [LARGE SCALE GENOMIC DNA]</scope>
    <source>
        <strain evidence="12">cv. AP13</strain>
    </source>
</reference>
<dbReference type="Gene3D" id="1.10.8.430">
    <property type="entry name" value="Helical domain of apoptotic protease-activating factors"/>
    <property type="match status" value="1"/>
</dbReference>
<dbReference type="InterPro" id="IPR058922">
    <property type="entry name" value="WHD_DRP"/>
</dbReference>
<dbReference type="Gene3D" id="3.80.10.10">
    <property type="entry name" value="Ribonuclease Inhibitor"/>
    <property type="match status" value="2"/>
</dbReference>
<evidence type="ECO:0000256" key="4">
    <source>
        <dbReference type="ARBA" id="ARBA00022741"/>
    </source>
</evidence>
<organism evidence="11 12">
    <name type="scientific">Panicum virgatum</name>
    <name type="common">Blackwell switchgrass</name>
    <dbReference type="NCBI Taxonomy" id="38727"/>
    <lineage>
        <taxon>Eukaryota</taxon>
        <taxon>Viridiplantae</taxon>
        <taxon>Streptophyta</taxon>
        <taxon>Embryophyta</taxon>
        <taxon>Tracheophyta</taxon>
        <taxon>Spermatophyta</taxon>
        <taxon>Magnoliopsida</taxon>
        <taxon>Liliopsida</taxon>
        <taxon>Poales</taxon>
        <taxon>Poaceae</taxon>
        <taxon>PACMAD clade</taxon>
        <taxon>Panicoideae</taxon>
        <taxon>Panicodae</taxon>
        <taxon>Paniceae</taxon>
        <taxon>Panicinae</taxon>
        <taxon>Panicum</taxon>
        <taxon>Panicum sect. Hiantes</taxon>
    </lineage>
</organism>
<accession>A0A8T0PTD2</accession>
<dbReference type="GO" id="GO:0042742">
    <property type="term" value="P:defense response to bacterium"/>
    <property type="evidence" value="ECO:0007669"/>
    <property type="project" value="UniProtKB-ARBA"/>
</dbReference>
<feature type="domain" description="NB-ARC" evidence="7">
    <location>
        <begin position="183"/>
        <end position="368"/>
    </location>
</feature>
<dbReference type="Pfam" id="PF18052">
    <property type="entry name" value="Rx_N"/>
    <property type="match status" value="1"/>
</dbReference>
<dbReference type="Pfam" id="PF23559">
    <property type="entry name" value="WHD_DRP"/>
    <property type="match status" value="1"/>
</dbReference>
<dbReference type="GO" id="GO:0043531">
    <property type="term" value="F:ADP binding"/>
    <property type="evidence" value="ECO:0007669"/>
    <property type="project" value="InterPro"/>
</dbReference>
<feature type="domain" description="Disease resistance R13L4/SHOC-2-like LRR" evidence="10">
    <location>
        <begin position="835"/>
        <end position="935"/>
    </location>
</feature>
<dbReference type="Pfam" id="PF23598">
    <property type="entry name" value="LRR_14"/>
    <property type="match status" value="2"/>
</dbReference>
<keyword evidence="2" id="KW-0433">Leucine-rich repeat</keyword>
<dbReference type="InterPro" id="IPR032675">
    <property type="entry name" value="LRR_dom_sf"/>
</dbReference>
<dbReference type="InterPro" id="IPR002182">
    <property type="entry name" value="NB-ARC"/>
</dbReference>
<gene>
    <name evidence="11" type="ORF">PVAP13_7NG131651</name>
</gene>
<dbReference type="PANTHER" id="PTHR23155">
    <property type="entry name" value="DISEASE RESISTANCE PROTEIN RP"/>
    <property type="match status" value="1"/>
</dbReference>
<dbReference type="Pfam" id="PF00931">
    <property type="entry name" value="NB-ARC"/>
    <property type="match status" value="2"/>
</dbReference>
<dbReference type="GO" id="GO:0009626">
    <property type="term" value="P:plant-type hypersensitive response"/>
    <property type="evidence" value="ECO:0007669"/>
    <property type="project" value="UniProtKB-ARBA"/>
</dbReference>
<keyword evidence="6" id="KW-0175">Coiled coil</keyword>
<keyword evidence="3" id="KW-0677">Repeat</keyword>
<comment type="caution">
    <text evidence="11">The sequence shown here is derived from an EMBL/GenBank/DDBJ whole genome shotgun (WGS) entry which is preliminary data.</text>
</comment>
<dbReference type="GO" id="GO:0002758">
    <property type="term" value="P:innate immune response-activating signaling pathway"/>
    <property type="evidence" value="ECO:0007669"/>
    <property type="project" value="UniProtKB-ARBA"/>
</dbReference>
<keyword evidence="4" id="KW-0547">Nucleotide-binding</keyword>
<feature type="domain" description="Disease resistance protein winged helix" evidence="9">
    <location>
        <begin position="714"/>
        <end position="784"/>
    </location>
</feature>
<dbReference type="InterPro" id="IPR027417">
    <property type="entry name" value="P-loop_NTPase"/>
</dbReference>
<evidence type="ECO:0000259" key="9">
    <source>
        <dbReference type="Pfam" id="PF23559"/>
    </source>
</evidence>
<dbReference type="SUPFAM" id="SSF52540">
    <property type="entry name" value="P-loop containing nucleoside triphosphate hydrolases"/>
    <property type="match status" value="2"/>
</dbReference>
<dbReference type="PANTHER" id="PTHR23155:SF1114">
    <property type="entry name" value="OS02G0475500 PROTEIN"/>
    <property type="match status" value="1"/>
</dbReference>
<dbReference type="Proteomes" id="UP000823388">
    <property type="component" value="Chromosome 7N"/>
</dbReference>
<evidence type="ECO:0000259" key="8">
    <source>
        <dbReference type="Pfam" id="PF18052"/>
    </source>
</evidence>
<dbReference type="SUPFAM" id="SSF52058">
    <property type="entry name" value="L domain-like"/>
    <property type="match status" value="1"/>
</dbReference>
<dbReference type="Gene3D" id="1.10.10.10">
    <property type="entry name" value="Winged helix-like DNA-binding domain superfamily/Winged helix DNA-binding domain"/>
    <property type="match status" value="1"/>
</dbReference>
<evidence type="ECO:0000313" key="12">
    <source>
        <dbReference type="Proteomes" id="UP000823388"/>
    </source>
</evidence>
<evidence type="ECO:0008006" key="13">
    <source>
        <dbReference type="Google" id="ProtNLM"/>
    </source>
</evidence>
<keyword evidence="5" id="KW-0611">Plant defense</keyword>
<evidence type="ECO:0000259" key="7">
    <source>
        <dbReference type="Pfam" id="PF00931"/>
    </source>
</evidence>
<comment type="similarity">
    <text evidence="1">Belongs to the disease resistance NB-LRR family.</text>
</comment>
<evidence type="ECO:0000256" key="1">
    <source>
        <dbReference type="ARBA" id="ARBA00008894"/>
    </source>
</evidence>
<evidence type="ECO:0000259" key="10">
    <source>
        <dbReference type="Pfam" id="PF23598"/>
    </source>
</evidence>
<proteinExistence type="inferred from homology"/>
<feature type="domain" description="NB-ARC" evidence="7">
    <location>
        <begin position="459"/>
        <end position="625"/>
    </location>
</feature>